<gene>
    <name evidence="1" type="ORF">ABID16_002919</name>
</gene>
<keyword evidence="2" id="KW-1185">Reference proteome</keyword>
<sequence length="62" mass="6932">MSELKEHPDLEYIASGVGEAPAPEHDAWVRRTVESRLAKKKTGNTAYRNLDEVAAEFGFDAR</sequence>
<accession>A0ABV2J1E8</accession>
<dbReference type="RefSeq" id="WP_354557076.1">
    <property type="nucleotide sequence ID" value="NZ_JBEPMB010000004.1"/>
</dbReference>
<proteinExistence type="predicted"/>
<dbReference type="Proteomes" id="UP001549047">
    <property type="component" value="Unassembled WGS sequence"/>
</dbReference>
<name>A0ABV2J1E8_9HYPH</name>
<evidence type="ECO:0000313" key="2">
    <source>
        <dbReference type="Proteomes" id="UP001549047"/>
    </source>
</evidence>
<reference evidence="1 2" key="1">
    <citation type="submission" date="2024-06" db="EMBL/GenBank/DDBJ databases">
        <title>Genomic Encyclopedia of Type Strains, Phase IV (KMG-IV): sequencing the most valuable type-strain genomes for metagenomic binning, comparative biology and taxonomic classification.</title>
        <authorList>
            <person name="Goeker M."/>
        </authorList>
    </citation>
    <scope>NUCLEOTIDE SEQUENCE [LARGE SCALE GENOMIC DNA]</scope>
    <source>
        <strain evidence="1 2">DSM 29780</strain>
    </source>
</reference>
<evidence type="ECO:0000313" key="1">
    <source>
        <dbReference type="EMBL" id="MET3614582.1"/>
    </source>
</evidence>
<protein>
    <submittedName>
        <fullName evidence="1">Uncharacterized protein</fullName>
    </submittedName>
</protein>
<dbReference type="EMBL" id="JBEPMB010000004">
    <property type="protein sequence ID" value="MET3614582.1"/>
    <property type="molecule type" value="Genomic_DNA"/>
</dbReference>
<comment type="caution">
    <text evidence="1">The sequence shown here is derived from an EMBL/GenBank/DDBJ whole genome shotgun (WGS) entry which is preliminary data.</text>
</comment>
<organism evidence="1 2">
    <name type="scientific">Rhizobium aquaticum</name>
    <dbReference type="NCBI Taxonomy" id="1549636"/>
    <lineage>
        <taxon>Bacteria</taxon>
        <taxon>Pseudomonadati</taxon>
        <taxon>Pseudomonadota</taxon>
        <taxon>Alphaproteobacteria</taxon>
        <taxon>Hyphomicrobiales</taxon>
        <taxon>Rhizobiaceae</taxon>
        <taxon>Rhizobium/Agrobacterium group</taxon>
        <taxon>Rhizobium</taxon>
    </lineage>
</organism>